<name>A0A6L2L9U9_TANCI</name>
<dbReference type="PROSITE" id="PS51754">
    <property type="entry name" value="OVATE"/>
    <property type="match status" value="1"/>
</dbReference>
<reference evidence="9" key="1">
    <citation type="journal article" date="2019" name="Sci. Rep.">
        <title>Draft genome of Tanacetum cinerariifolium, the natural source of mosquito coil.</title>
        <authorList>
            <person name="Yamashiro T."/>
            <person name="Shiraishi A."/>
            <person name="Satake H."/>
            <person name="Nakayama K."/>
        </authorList>
    </citation>
    <scope>NUCLEOTIDE SEQUENCE</scope>
</reference>
<feature type="compositionally biased region" description="Pro residues" evidence="7">
    <location>
        <begin position="46"/>
        <end position="56"/>
    </location>
</feature>
<evidence type="ECO:0000256" key="3">
    <source>
        <dbReference type="ARBA" id="ARBA00023015"/>
    </source>
</evidence>
<dbReference type="PANTHER" id="PTHR33057:SF17">
    <property type="entry name" value="TRANSCRIPTION REPRESSOR OFP8"/>
    <property type="match status" value="1"/>
</dbReference>
<keyword evidence="3 6" id="KW-0805">Transcription regulation</keyword>
<sequence>MEKHLKSHFSKLLNSAFTSSCRKKSISDVTNQPENNPRLIDLFSPKPQPHIPPTPKPKTHLSRQKKPHFPTKNTSNSASPNREKRVKTDRKRKTHLRKRPKSLSFSSVTDNTYYNWWTSDEEEEEDDEKQSTLFSRRSFSSFSGDGDRRLMDGVVVTKESSDPHEDFRVSMVDMIVEKGIFGVEELENLVECFVKLNREEHHKIIFEVFAEIWESLVSDI</sequence>
<evidence type="ECO:0000259" key="8">
    <source>
        <dbReference type="PROSITE" id="PS51754"/>
    </source>
</evidence>
<feature type="region of interest" description="Disordered" evidence="7">
    <location>
        <begin position="1"/>
        <end position="102"/>
    </location>
</feature>
<feature type="domain" description="OVATE" evidence="8">
    <location>
        <begin position="156"/>
        <end position="215"/>
    </location>
</feature>
<comment type="caution">
    <text evidence="9">The sequence shown here is derived from an EMBL/GenBank/DDBJ whole genome shotgun (WGS) entry which is preliminary data.</text>
</comment>
<dbReference type="GO" id="GO:0045892">
    <property type="term" value="P:negative regulation of DNA-templated transcription"/>
    <property type="evidence" value="ECO:0007669"/>
    <property type="project" value="UniProtKB-UniRule"/>
</dbReference>
<evidence type="ECO:0000256" key="7">
    <source>
        <dbReference type="SAM" id="MobiDB-lite"/>
    </source>
</evidence>
<protein>
    <recommendedName>
        <fullName evidence="6">Transcription repressor</fullName>
    </recommendedName>
    <alternativeName>
        <fullName evidence="6">Ovate family protein</fullName>
    </alternativeName>
</protein>
<comment type="subcellular location">
    <subcellularLocation>
        <location evidence="1 6">Nucleus</location>
    </subcellularLocation>
</comment>
<evidence type="ECO:0000256" key="4">
    <source>
        <dbReference type="ARBA" id="ARBA00023163"/>
    </source>
</evidence>
<evidence type="ECO:0000256" key="1">
    <source>
        <dbReference type="ARBA" id="ARBA00004123"/>
    </source>
</evidence>
<evidence type="ECO:0000256" key="5">
    <source>
        <dbReference type="ARBA" id="ARBA00023242"/>
    </source>
</evidence>
<keyword evidence="5 6" id="KW-0539">Nucleus</keyword>
<feature type="compositionally biased region" description="Polar residues" evidence="7">
    <location>
        <begin position="71"/>
        <end position="80"/>
    </location>
</feature>
<proteinExistence type="predicted"/>
<dbReference type="EMBL" id="BKCJ010003766">
    <property type="protein sequence ID" value="GEU57045.1"/>
    <property type="molecule type" value="Genomic_DNA"/>
</dbReference>
<dbReference type="AlphaFoldDB" id="A0A6L2L9U9"/>
<dbReference type="Pfam" id="PF04844">
    <property type="entry name" value="Ovate"/>
    <property type="match status" value="1"/>
</dbReference>
<evidence type="ECO:0000256" key="2">
    <source>
        <dbReference type="ARBA" id="ARBA00022491"/>
    </source>
</evidence>
<evidence type="ECO:0000256" key="6">
    <source>
        <dbReference type="RuleBase" id="RU367028"/>
    </source>
</evidence>
<feature type="compositionally biased region" description="Basic residues" evidence="7">
    <location>
        <begin position="84"/>
        <end position="101"/>
    </location>
</feature>
<comment type="function">
    <text evidence="6">Transcriptional repressor that regulates multiple aspects of plant growth and development.</text>
</comment>
<dbReference type="InterPro" id="IPR006458">
    <property type="entry name" value="Ovate_C"/>
</dbReference>
<accession>A0A6L2L9U9</accession>
<keyword evidence="2 6" id="KW-0678">Repressor</keyword>
<keyword evidence="4 6" id="KW-0804">Transcription</keyword>
<dbReference type="NCBIfam" id="TIGR01568">
    <property type="entry name" value="A_thal_3678"/>
    <property type="match status" value="1"/>
</dbReference>
<dbReference type="InterPro" id="IPR038933">
    <property type="entry name" value="Ovate"/>
</dbReference>
<gene>
    <name evidence="9" type="ORF">Tci_029023</name>
</gene>
<organism evidence="9">
    <name type="scientific">Tanacetum cinerariifolium</name>
    <name type="common">Dalmatian daisy</name>
    <name type="synonym">Chrysanthemum cinerariifolium</name>
    <dbReference type="NCBI Taxonomy" id="118510"/>
    <lineage>
        <taxon>Eukaryota</taxon>
        <taxon>Viridiplantae</taxon>
        <taxon>Streptophyta</taxon>
        <taxon>Embryophyta</taxon>
        <taxon>Tracheophyta</taxon>
        <taxon>Spermatophyta</taxon>
        <taxon>Magnoliopsida</taxon>
        <taxon>eudicotyledons</taxon>
        <taxon>Gunneridae</taxon>
        <taxon>Pentapetalae</taxon>
        <taxon>asterids</taxon>
        <taxon>campanulids</taxon>
        <taxon>Asterales</taxon>
        <taxon>Asteraceae</taxon>
        <taxon>Asteroideae</taxon>
        <taxon>Anthemideae</taxon>
        <taxon>Anthemidinae</taxon>
        <taxon>Tanacetum</taxon>
    </lineage>
</organism>
<dbReference type="GO" id="GO:0005634">
    <property type="term" value="C:nucleus"/>
    <property type="evidence" value="ECO:0007669"/>
    <property type="project" value="UniProtKB-SubCell"/>
</dbReference>
<evidence type="ECO:0000313" key="9">
    <source>
        <dbReference type="EMBL" id="GEU57045.1"/>
    </source>
</evidence>
<feature type="compositionally biased region" description="Basic residues" evidence="7">
    <location>
        <begin position="57"/>
        <end position="69"/>
    </location>
</feature>
<dbReference type="PANTHER" id="PTHR33057">
    <property type="entry name" value="TRANSCRIPTION REPRESSOR OFP7-RELATED"/>
    <property type="match status" value="1"/>
</dbReference>